<evidence type="ECO:0000313" key="4">
    <source>
        <dbReference type="Proteomes" id="UP000245341"/>
    </source>
</evidence>
<name>A0A7F8R191_LEPWE</name>
<protein>
    <submittedName>
        <fullName evidence="5">Secretin receptor-like</fullName>
    </submittedName>
</protein>
<dbReference type="InterPro" id="IPR002144">
    <property type="entry name" value="GPCR_2_secretin_rcpt"/>
</dbReference>
<evidence type="ECO:0000256" key="1">
    <source>
        <dbReference type="SAM" id="MobiDB-lite"/>
    </source>
</evidence>
<evidence type="ECO:0000256" key="2">
    <source>
        <dbReference type="SAM" id="SignalP"/>
    </source>
</evidence>
<dbReference type="SUPFAM" id="SSF111418">
    <property type="entry name" value="Hormone receptor domain"/>
    <property type="match status" value="1"/>
</dbReference>
<dbReference type="Pfam" id="PF02793">
    <property type="entry name" value="HRM"/>
    <property type="match status" value="1"/>
</dbReference>
<dbReference type="KEGG" id="lww:115941978"/>
<dbReference type="SMART" id="SM00008">
    <property type="entry name" value="HormR"/>
    <property type="match status" value="1"/>
</dbReference>
<dbReference type="InterPro" id="IPR017983">
    <property type="entry name" value="GPCR_2_secretin-like_CS"/>
</dbReference>
<proteinExistence type="predicted"/>
<dbReference type="GO" id="GO:0005886">
    <property type="term" value="C:plasma membrane"/>
    <property type="evidence" value="ECO:0007669"/>
    <property type="project" value="TreeGrafter"/>
</dbReference>
<dbReference type="GeneID" id="115941978"/>
<gene>
    <name evidence="5" type="primary">LOC115941978</name>
</gene>
<feature type="region of interest" description="Disordered" evidence="1">
    <location>
        <begin position="148"/>
        <end position="169"/>
    </location>
</feature>
<dbReference type="PRINTS" id="PR00490">
    <property type="entry name" value="SECRETINR"/>
</dbReference>
<dbReference type="FunFam" id="4.10.1240.10:FF:000018">
    <property type="entry name" value="Secretin receptor"/>
    <property type="match status" value="1"/>
</dbReference>
<evidence type="ECO:0000313" key="5">
    <source>
        <dbReference type="RefSeq" id="XP_030887145.1"/>
    </source>
</evidence>
<dbReference type="InterPro" id="IPR050332">
    <property type="entry name" value="GPCR_2"/>
</dbReference>
<dbReference type="PANTHER" id="PTHR45620">
    <property type="entry name" value="PDF RECEPTOR-LIKE PROTEIN-RELATED"/>
    <property type="match status" value="1"/>
</dbReference>
<dbReference type="InterPro" id="IPR036445">
    <property type="entry name" value="GPCR_2_extracell_dom_sf"/>
</dbReference>
<dbReference type="Gene3D" id="4.10.1240.10">
    <property type="entry name" value="GPCR, family 2, extracellular hormone receptor domain"/>
    <property type="match status" value="1"/>
</dbReference>
<dbReference type="OrthoDB" id="5967113at2759"/>
<dbReference type="Proteomes" id="UP000245341">
    <property type="component" value="Unplaced"/>
</dbReference>
<organism evidence="4 5">
    <name type="scientific">Leptonychotes weddellii</name>
    <name type="common">Weddell seal</name>
    <name type="synonym">Otaria weddellii</name>
    <dbReference type="NCBI Taxonomy" id="9713"/>
    <lineage>
        <taxon>Eukaryota</taxon>
        <taxon>Metazoa</taxon>
        <taxon>Chordata</taxon>
        <taxon>Craniata</taxon>
        <taxon>Vertebrata</taxon>
        <taxon>Euteleostomi</taxon>
        <taxon>Mammalia</taxon>
        <taxon>Eutheria</taxon>
        <taxon>Laurasiatheria</taxon>
        <taxon>Carnivora</taxon>
        <taxon>Caniformia</taxon>
        <taxon>Pinnipedia</taxon>
        <taxon>Phocidae</taxon>
        <taxon>Monachinae</taxon>
        <taxon>Lobodontini</taxon>
        <taxon>Leptonychotes</taxon>
    </lineage>
</organism>
<feature type="signal peptide" evidence="2">
    <location>
        <begin position="1"/>
        <end position="26"/>
    </location>
</feature>
<dbReference type="PROSITE" id="PS50227">
    <property type="entry name" value="G_PROTEIN_RECEP_F2_3"/>
    <property type="match status" value="1"/>
</dbReference>
<feature type="chain" id="PRO_5028888419" evidence="2">
    <location>
        <begin position="27"/>
        <end position="194"/>
    </location>
</feature>
<dbReference type="RefSeq" id="XP_030887145.1">
    <property type="nucleotide sequence ID" value="XM_031031285.1"/>
</dbReference>
<feature type="domain" description="G-protein coupled receptors family 2 profile 1" evidence="3">
    <location>
        <begin position="43"/>
        <end position="126"/>
    </location>
</feature>
<dbReference type="GO" id="GO:0007188">
    <property type="term" value="P:adenylate cyclase-modulating G protein-coupled receptor signaling pathway"/>
    <property type="evidence" value="ECO:0007669"/>
    <property type="project" value="TreeGrafter"/>
</dbReference>
<sequence length="194" mass="20934">MRPRLRLWSRPPLLLLLACAAHTVGTLPGLCDVLRVLREERDQCLQELSKEKPGDLGTEQPAPGCEGLWDNMSCWPSSALGRTVEVGCPPFLQMLTGRNGSMFRNCTQDGWSETFPRPDLACGVNVNDSSNEERVSLSAPLSLAGGLQGEKTEWSQPRGKIRGPGAAPVTHPTPLIIRGSLGLPHCPGLSCEAK</sequence>
<dbReference type="GO" id="GO:0008528">
    <property type="term" value="F:G protein-coupled peptide receptor activity"/>
    <property type="evidence" value="ECO:0007669"/>
    <property type="project" value="TreeGrafter"/>
</dbReference>
<dbReference type="GO" id="GO:0017046">
    <property type="term" value="F:peptide hormone binding"/>
    <property type="evidence" value="ECO:0007669"/>
    <property type="project" value="TreeGrafter"/>
</dbReference>
<reference evidence="5" key="1">
    <citation type="submission" date="2025-08" db="UniProtKB">
        <authorList>
            <consortium name="RefSeq"/>
        </authorList>
    </citation>
    <scope>IDENTIFICATION</scope>
    <source>
        <tissue evidence="5">Liver</tissue>
    </source>
</reference>
<dbReference type="PANTHER" id="PTHR45620:SF13">
    <property type="entry name" value="SECRETIN RECEPTOR"/>
    <property type="match status" value="1"/>
</dbReference>
<evidence type="ECO:0000259" key="3">
    <source>
        <dbReference type="PROSITE" id="PS50227"/>
    </source>
</evidence>
<keyword evidence="4" id="KW-1185">Reference proteome</keyword>
<keyword evidence="2" id="KW-0732">Signal</keyword>
<dbReference type="InterPro" id="IPR001879">
    <property type="entry name" value="GPCR_2_extracellular_dom"/>
</dbReference>
<feature type="non-terminal residue" evidence="5">
    <location>
        <position position="194"/>
    </location>
</feature>
<dbReference type="GO" id="GO:0015055">
    <property type="term" value="F:secretin receptor activity"/>
    <property type="evidence" value="ECO:0007669"/>
    <property type="project" value="TreeGrafter"/>
</dbReference>
<dbReference type="PROSITE" id="PS00649">
    <property type="entry name" value="G_PROTEIN_RECEP_F2_1"/>
    <property type="match status" value="1"/>
</dbReference>
<accession>A0A7F8R191</accession>
<dbReference type="AlphaFoldDB" id="A0A7F8R191"/>